<feature type="domain" description="Enoyl reductase (ER)" evidence="1">
    <location>
        <begin position="16"/>
        <end position="301"/>
    </location>
</feature>
<dbReference type="SMART" id="SM00829">
    <property type="entry name" value="PKS_ER"/>
    <property type="match status" value="1"/>
</dbReference>
<dbReference type="InterPro" id="IPR051397">
    <property type="entry name" value="Zn-ADH-like_protein"/>
</dbReference>
<dbReference type="Proteomes" id="UP000606172">
    <property type="component" value="Unassembled WGS sequence"/>
</dbReference>
<comment type="caution">
    <text evidence="2">The sequence shown here is derived from an EMBL/GenBank/DDBJ whole genome shotgun (WGS) entry which is preliminary data.</text>
</comment>
<keyword evidence="3" id="KW-1185">Reference proteome</keyword>
<reference evidence="2" key="1">
    <citation type="submission" date="2021-01" db="EMBL/GenBank/DDBJ databases">
        <title>Whole genome shotgun sequence of Sinosporangium siamense NBRC 109515.</title>
        <authorList>
            <person name="Komaki H."/>
            <person name="Tamura T."/>
        </authorList>
    </citation>
    <scope>NUCLEOTIDE SEQUENCE</scope>
    <source>
        <strain evidence="2">NBRC 109515</strain>
    </source>
</reference>
<dbReference type="RefSeq" id="WP_204025691.1">
    <property type="nucleotide sequence ID" value="NZ_BOOW01000018.1"/>
</dbReference>
<evidence type="ECO:0000313" key="2">
    <source>
        <dbReference type="EMBL" id="GII92692.1"/>
    </source>
</evidence>
<dbReference type="SUPFAM" id="SSF50129">
    <property type="entry name" value="GroES-like"/>
    <property type="match status" value="1"/>
</dbReference>
<dbReference type="Gene3D" id="3.90.180.10">
    <property type="entry name" value="Medium-chain alcohol dehydrogenases, catalytic domain"/>
    <property type="match status" value="1"/>
</dbReference>
<dbReference type="Gene3D" id="3.40.50.720">
    <property type="entry name" value="NAD(P)-binding Rossmann-like Domain"/>
    <property type="match status" value="1"/>
</dbReference>
<dbReference type="InterPro" id="IPR036291">
    <property type="entry name" value="NAD(P)-bd_dom_sf"/>
</dbReference>
<dbReference type="SUPFAM" id="SSF51735">
    <property type="entry name" value="NAD(P)-binding Rossmann-fold domains"/>
    <property type="match status" value="1"/>
</dbReference>
<proteinExistence type="predicted"/>
<organism evidence="2 3">
    <name type="scientific">Sinosporangium siamense</name>
    <dbReference type="NCBI Taxonomy" id="1367973"/>
    <lineage>
        <taxon>Bacteria</taxon>
        <taxon>Bacillati</taxon>
        <taxon>Actinomycetota</taxon>
        <taxon>Actinomycetes</taxon>
        <taxon>Streptosporangiales</taxon>
        <taxon>Streptosporangiaceae</taxon>
        <taxon>Sinosporangium</taxon>
    </lineage>
</organism>
<dbReference type="EMBL" id="BOOW01000018">
    <property type="protein sequence ID" value="GII92692.1"/>
    <property type="molecule type" value="Genomic_DNA"/>
</dbReference>
<accession>A0A919RFD0</accession>
<name>A0A919RFD0_9ACTN</name>
<dbReference type="InterPro" id="IPR011032">
    <property type="entry name" value="GroES-like_sf"/>
</dbReference>
<dbReference type="GO" id="GO:0016491">
    <property type="term" value="F:oxidoreductase activity"/>
    <property type="evidence" value="ECO:0007669"/>
    <property type="project" value="InterPro"/>
</dbReference>
<dbReference type="PANTHER" id="PTHR43677">
    <property type="entry name" value="SHORT-CHAIN DEHYDROGENASE/REDUCTASE"/>
    <property type="match status" value="1"/>
</dbReference>
<dbReference type="CDD" id="cd08270">
    <property type="entry name" value="MDR4"/>
    <property type="match status" value="1"/>
</dbReference>
<evidence type="ECO:0000259" key="1">
    <source>
        <dbReference type="SMART" id="SM00829"/>
    </source>
</evidence>
<gene>
    <name evidence="2" type="ORF">Ssi02_29230</name>
</gene>
<dbReference type="Pfam" id="PF13602">
    <property type="entry name" value="ADH_zinc_N_2"/>
    <property type="match status" value="1"/>
</dbReference>
<dbReference type="InterPro" id="IPR020843">
    <property type="entry name" value="ER"/>
</dbReference>
<evidence type="ECO:0000313" key="3">
    <source>
        <dbReference type="Proteomes" id="UP000606172"/>
    </source>
</evidence>
<dbReference type="AlphaFoldDB" id="A0A919RFD0"/>
<dbReference type="Pfam" id="PF08240">
    <property type="entry name" value="ADH_N"/>
    <property type="match status" value="1"/>
</dbReference>
<sequence length="314" mass="31253">MSVVRAVVVDPDIPGGARMGEIPAPRPQPHQALVEVHHVALNHGDLLTGARPAGTVLGGDASGVVVQVAADGSGPAAGTRVAALIAGAWAERLAVDTANLGVIPPAADPAHAAALPVAGLSALRALRAGGPILGKRVLVNGASGGVGRMAVQLAVLGGAHVIASVRSADRAEGPARLGAHQVVVGLDGVGAPVDLVLDNLGGPHLVAAWNLLAPGGNIQGIGWASGEPAVLPPYATWAPGAAKTLSSFGDDSPTATDLGTLLGLLAEGRLSPEIDWRGPWHRFADAMRALSERRIAGKAVLDVKDLSPSHAGAG</sequence>
<protein>
    <submittedName>
        <fullName evidence="2">Oxidoreductase</fullName>
    </submittedName>
</protein>
<dbReference type="InterPro" id="IPR013154">
    <property type="entry name" value="ADH-like_N"/>
</dbReference>
<dbReference type="PANTHER" id="PTHR43677:SF4">
    <property type="entry name" value="QUINONE OXIDOREDUCTASE-LIKE PROTEIN 2"/>
    <property type="match status" value="1"/>
</dbReference>